<feature type="compositionally biased region" description="Low complexity" evidence="1">
    <location>
        <begin position="44"/>
        <end position="59"/>
    </location>
</feature>
<dbReference type="EMBL" id="BAABAL010000005">
    <property type="protein sequence ID" value="GAA3994349.1"/>
    <property type="molecule type" value="Genomic_DNA"/>
</dbReference>
<dbReference type="Proteomes" id="UP001501747">
    <property type="component" value="Unassembled WGS sequence"/>
</dbReference>
<comment type="caution">
    <text evidence="2">The sequence shown here is derived from an EMBL/GenBank/DDBJ whole genome shotgun (WGS) entry which is preliminary data.</text>
</comment>
<keyword evidence="3" id="KW-1185">Reference proteome</keyword>
<gene>
    <name evidence="2" type="ORF">GCM10022247_12550</name>
</gene>
<sequence>MRVVEGHDHGIAAGLRQVRVLARPVVQHALSLHTGSLPQRRAAFPEAARAPPSGARAPGNVPASCPELRDRYPANPVSTGGRR</sequence>
<name>A0ABP7RA26_9PSEU</name>
<protein>
    <submittedName>
        <fullName evidence="2">Uncharacterized protein</fullName>
    </submittedName>
</protein>
<evidence type="ECO:0000313" key="3">
    <source>
        <dbReference type="Proteomes" id="UP001501747"/>
    </source>
</evidence>
<evidence type="ECO:0000313" key="2">
    <source>
        <dbReference type="EMBL" id="GAA3994349.1"/>
    </source>
</evidence>
<reference evidence="3" key="1">
    <citation type="journal article" date="2019" name="Int. J. Syst. Evol. Microbiol.">
        <title>The Global Catalogue of Microorganisms (GCM) 10K type strain sequencing project: providing services to taxonomists for standard genome sequencing and annotation.</title>
        <authorList>
            <consortium name="The Broad Institute Genomics Platform"/>
            <consortium name="The Broad Institute Genome Sequencing Center for Infectious Disease"/>
            <person name="Wu L."/>
            <person name="Ma J."/>
        </authorList>
    </citation>
    <scope>NUCLEOTIDE SEQUENCE [LARGE SCALE GENOMIC DNA]</scope>
    <source>
        <strain evidence="3">JCM 17342</strain>
    </source>
</reference>
<proteinExistence type="predicted"/>
<accession>A0ABP7RA26</accession>
<feature type="region of interest" description="Disordered" evidence="1">
    <location>
        <begin position="44"/>
        <end position="83"/>
    </location>
</feature>
<evidence type="ECO:0000256" key="1">
    <source>
        <dbReference type="SAM" id="MobiDB-lite"/>
    </source>
</evidence>
<organism evidence="2 3">
    <name type="scientific">Allokutzneria multivorans</name>
    <dbReference type="NCBI Taxonomy" id="1142134"/>
    <lineage>
        <taxon>Bacteria</taxon>
        <taxon>Bacillati</taxon>
        <taxon>Actinomycetota</taxon>
        <taxon>Actinomycetes</taxon>
        <taxon>Pseudonocardiales</taxon>
        <taxon>Pseudonocardiaceae</taxon>
        <taxon>Allokutzneria</taxon>
    </lineage>
</organism>